<dbReference type="EMBL" id="MN739577">
    <property type="protein sequence ID" value="QHT13913.1"/>
    <property type="molecule type" value="Genomic_DNA"/>
</dbReference>
<organism evidence="1">
    <name type="scientific">viral metagenome</name>
    <dbReference type="NCBI Taxonomy" id="1070528"/>
    <lineage>
        <taxon>unclassified sequences</taxon>
        <taxon>metagenomes</taxon>
        <taxon>organismal metagenomes</taxon>
    </lineage>
</organism>
<accession>A0A6C0DBX0</accession>
<name>A0A6C0DBX0_9ZZZZ</name>
<proteinExistence type="predicted"/>
<dbReference type="AlphaFoldDB" id="A0A6C0DBX0"/>
<sequence>MTTNCEFKNIMLTRYLYSKIDVKQSLLLALLEHNHDEALFWGYELYYSGFKHDVFIYLSNIYDFIYSTINPSLRVPFRMLVDDWKNDNTLECNLGTIIMTLSCRDYDLKIFMKAYFDFIDFESIDVENETNKNKKNLNMIIHLKEKDINKYKNIKMKKPCQYLQIGCKYPIRKEVNNIFNFVKTTRIDFENYWLYYCRDTPYWIDKIIEFDGAIDYNNKQIVFPNDTLCDKFYDRWNIEPDDQPEYIYDYCVGSPNTVQLSVGEFYEKYTPKKHIVINPTLVNSIIYT</sequence>
<protein>
    <submittedName>
        <fullName evidence="1">Uncharacterized protein</fullName>
    </submittedName>
</protein>
<evidence type="ECO:0000313" key="1">
    <source>
        <dbReference type="EMBL" id="QHT13913.1"/>
    </source>
</evidence>
<reference evidence="1" key="1">
    <citation type="journal article" date="2020" name="Nature">
        <title>Giant virus diversity and host interactions through global metagenomics.</title>
        <authorList>
            <person name="Schulz F."/>
            <person name="Roux S."/>
            <person name="Paez-Espino D."/>
            <person name="Jungbluth S."/>
            <person name="Walsh D.A."/>
            <person name="Denef V.J."/>
            <person name="McMahon K.D."/>
            <person name="Konstantinidis K.T."/>
            <person name="Eloe-Fadrosh E.A."/>
            <person name="Kyrpides N.C."/>
            <person name="Woyke T."/>
        </authorList>
    </citation>
    <scope>NUCLEOTIDE SEQUENCE</scope>
    <source>
        <strain evidence="1">GVMAG-M-3300023174-134</strain>
    </source>
</reference>